<keyword evidence="4" id="KW-0520">NAD</keyword>
<dbReference type="InterPro" id="IPR013766">
    <property type="entry name" value="Thioredoxin_domain"/>
</dbReference>
<comment type="catalytic activity">
    <reaction evidence="6">
        <text>[protein]-dithiol + NAD(+) = [protein]-disulfide + NADH + H(+)</text>
        <dbReference type="Rhea" id="RHEA:18749"/>
        <dbReference type="Rhea" id="RHEA-COMP:10593"/>
        <dbReference type="Rhea" id="RHEA-COMP:10594"/>
        <dbReference type="ChEBI" id="CHEBI:15378"/>
        <dbReference type="ChEBI" id="CHEBI:29950"/>
        <dbReference type="ChEBI" id="CHEBI:50058"/>
        <dbReference type="ChEBI" id="CHEBI:57540"/>
        <dbReference type="ChEBI" id="CHEBI:57945"/>
        <dbReference type="EC" id="1.8.1.8"/>
    </reaction>
</comment>
<proteinExistence type="inferred from homology"/>
<feature type="domain" description="Thioredoxin" evidence="8">
    <location>
        <begin position="1"/>
        <end position="177"/>
    </location>
</feature>
<evidence type="ECO:0000313" key="10">
    <source>
        <dbReference type="Proteomes" id="UP001161247"/>
    </source>
</evidence>
<feature type="domain" description="Thioredoxin" evidence="8">
    <location>
        <begin position="208"/>
        <end position="366"/>
    </location>
</feature>
<evidence type="ECO:0000256" key="6">
    <source>
        <dbReference type="ARBA" id="ARBA00047388"/>
    </source>
</evidence>
<evidence type="ECO:0000259" key="8">
    <source>
        <dbReference type="PROSITE" id="PS51352"/>
    </source>
</evidence>
<comment type="similarity">
    <text evidence="5">Belongs to the nucleoredoxin family.</text>
</comment>
<dbReference type="PROSITE" id="PS51352">
    <property type="entry name" value="THIOREDOXIN_2"/>
    <property type="match status" value="2"/>
</dbReference>
<organism evidence="9 10">
    <name type="scientific">Oldenlandia corymbosa var. corymbosa</name>
    <dbReference type="NCBI Taxonomy" id="529605"/>
    <lineage>
        <taxon>Eukaryota</taxon>
        <taxon>Viridiplantae</taxon>
        <taxon>Streptophyta</taxon>
        <taxon>Embryophyta</taxon>
        <taxon>Tracheophyta</taxon>
        <taxon>Spermatophyta</taxon>
        <taxon>Magnoliopsida</taxon>
        <taxon>eudicotyledons</taxon>
        <taxon>Gunneridae</taxon>
        <taxon>Pentapetalae</taxon>
        <taxon>asterids</taxon>
        <taxon>lamiids</taxon>
        <taxon>Gentianales</taxon>
        <taxon>Rubiaceae</taxon>
        <taxon>Rubioideae</taxon>
        <taxon>Spermacoceae</taxon>
        <taxon>Hedyotis-Oldenlandia complex</taxon>
        <taxon>Oldenlandia</taxon>
    </lineage>
</organism>
<evidence type="ECO:0000256" key="2">
    <source>
        <dbReference type="ARBA" id="ARBA00022737"/>
    </source>
</evidence>
<comment type="catalytic activity">
    <reaction evidence="7">
        <text>[protein]-dithiol + NADP(+) = [protein]-disulfide + NADPH + H(+)</text>
        <dbReference type="Rhea" id="RHEA:18753"/>
        <dbReference type="Rhea" id="RHEA-COMP:10593"/>
        <dbReference type="Rhea" id="RHEA-COMP:10594"/>
        <dbReference type="ChEBI" id="CHEBI:15378"/>
        <dbReference type="ChEBI" id="CHEBI:29950"/>
        <dbReference type="ChEBI" id="CHEBI:50058"/>
        <dbReference type="ChEBI" id="CHEBI:57783"/>
        <dbReference type="ChEBI" id="CHEBI:58349"/>
        <dbReference type="EC" id="1.8.1.8"/>
    </reaction>
</comment>
<dbReference type="SUPFAM" id="SSF57889">
    <property type="entry name" value="Cysteine-rich domain"/>
    <property type="match status" value="1"/>
</dbReference>
<sequence>MKQEDVTYLPEIKNDQVAQQDFKNSNYLSILFSEDRDFLISPTGNPVKISELQGKVVGVYFSANWYPPCQKFNQLLVNAYEHFKLTNHHNRNPGFEVVFVSSDEDLDAFNNFRAGMPWLAIPFSDLNTKKTLNRMFDVEGIPCLVILQPDSSYKGRDGHGNGNGEGVIHEGVDILHRYGIQAIPFTKDRLLELQEIEREKHENQTLTNLLTTQNRDFLLSQSAPQPVPVASLKGKTVGLYFSAQWCLPGVKFTTKLIPVYQNIKQVIAEKGNQDEDFEIVFVSTDRDQSSFDSFFQTMPWLALPFDDMSVKSLTKHFNIQWIPSLIILGPDGKTVTTEGRNLINLYRDNAYPFTEVRTTFLEHQMDEAAKCLPKWQSHARHRHELMLVSEGSGGGAYICCDCDEQGLGWAYQCIECGYEVHPKCIKPVTAADRTV</sequence>
<reference evidence="9" key="1">
    <citation type="submission" date="2023-03" db="EMBL/GenBank/DDBJ databases">
        <authorList>
            <person name="Julca I."/>
        </authorList>
    </citation>
    <scope>NUCLEOTIDE SEQUENCE</scope>
</reference>
<keyword evidence="10" id="KW-1185">Reference proteome</keyword>
<name>A0AAV1EBE0_OLDCO</name>
<dbReference type="EMBL" id="OX459125">
    <property type="protein sequence ID" value="CAI9117029.1"/>
    <property type="molecule type" value="Genomic_DNA"/>
</dbReference>
<dbReference type="Pfam" id="PF13905">
    <property type="entry name" value="Thioredoxin_8"/>
    <property type="match status" value="2"/>
</dbReference>
<evidence type="ECO:0000256" key="5">
    <source>
        <dbReference type="ARBA" id="ARBA00025782"/>
    </source>
</evidence>
<dbReference type="InterPro" id="IPR052259">
    <property type="entry name" value="Nucleoredoxin-like"/>
</dbReference>
<dbReference type="PANTHER" id="PTHR13871:SF7">
    <property type="entry name" value="NUCLEOREDOXIN 2-RELATED"/>
    <property type="match status" value="1"/>
</dbReference>
<dbReference type="InterPro" id="IPR012336">
    <property type="entry name" value="Thioredoxin-like_fold"/>
</dbReference>
<keyword evidence="2" id="KW-0677">Repeat</keyword>
<evidence type="ECO:0000256" key="1">
    <source>
        <dbReference type="ARBA" id="ARBA00012612"/>
    </source>
</evidence>
<dbReference type="InterPro" id="IPR046349">
    <property type="entry name" value="C1-like_sf"/>
</dbReference>
<evidence type="ECO:0000313" key="9">
    <source>
        <dbReference type="EMBL" id="CAI9117029.1"/>
    </source>
</evidence>
<dbReference type="Pfam" id="PF03107">
    <property type="entry name" value="C1_2"/>
    <property type="match status" value="1"/>
</dbReference>
<gene>
    <name evidence="9" type="ORF">OLC1_LOCUS23163</name>
</gene>
<dbReference type="PANTHER" id="PTHR13871">
    <property type="entry name" value="THIOREDOXIN"/>
    <property type="match status" value="1"/>
</dbReference>
<evidence type="ECO:0000256" key="3">
    <source>
        <dbReference type="ARBA" id="ARBA00023002"/>
    </source>
</evidence>
<protein>
    <recommendedName>
        <fullName evidence="1">protein-disulfide reductase</fullName>
        <ecNumber evidence="1">1.8.1.8</ecNumber>
    </recommendedName>
</protein>
<dbReference type="Gene3D" id="3.40.30.10">
    <property type="entry name" value="Glutaredoxin"/>
    <property type="match status" value="2"/>
</dbReference>
<evidence type="ECO:0000256" key="4">
    <source>
        <dbReference type="ARBA" id="ARBA00023027"/>
    </source>
</evidence>
<evidence type="ECO:0000256" key="7">
    <source>
        <dbReference type="ARBA" id="ARBA00047804"/>
    </source>
</evidence>
<dbReference type="SUPFAM" id="SSF52833">
    <property type="entry name" value="Thioredoxin-like"/>
    <property type="match status" value="2"/>
</dbReference>
<dbReference type="GO" id="GO:0047134">
    <property type="term" value="F:protein-disulfide reductase [NAD(P)H] activity"/>
    <property type="evidence" value="ECO:0007669"/>
    <property type="project" value="UniProtKB-EC"/>
</dbReference>
<dbReference type="Proteomes" id="UP001161247">
    <property type="component" value="Chromosome 8"/>
</dbReference>
<dbReference type="InterPro" id="IPR036249">
    <property type="entry name" value="Thioredoxin-like_sf"/>
</dbReference>
<dbReference type="AlphaFoldDB" id="A0AAV1EBE0"/>
<dbReference type="EC" id="1.8.1.8" evidence="1"/>
<dbReference type="InterPro" id="IPR004146">
    <property type="entry name" value="DC1"/>
</dbReference>
<keyword evidence="3" id="KW-0560">Oxidoreductase</keyword>
<accession>A0AAV1EBE0</accession>